<keyword evidence="5" id="KW-0597">Phosphoprotein</keyword>
<comment type="function">
    <text evidence="11">Required for anchoring microtubules to the centrosomes. Required for ciliation.</text>
</comment>
<comment type="similarity">
    <text evidence="3">Belongs to the CEP43 family.</text>
</comment>
<accession>A0A5A9NHJ0</accession>
<dbReference type="Gene3D" id="1.10.238.10">
    <property type="entry name" value="EF-hand"/>
    <property type="match status" value="1"/>
</dbReference>
<proteinExistence type="inferred from homology"/>
<evidence type="ECO:0000259" key="14">
    <source>
        <dbReference type="PROSITE" id="PS50222"/>
    </source>
</evidence>
<dbReference type="GO" id="GO:0034453">
    <property type="term" value="P:microtubule anchoring"/>
    <property type="evidence" value="ECO:0007669"/>
    <property type="project" value="InterPro"/>
</dbReference>
<evidence type="ECO:0000256" key="8">
    <source>
        <dbReference type="ARBA" id="ARBA00023273"/>
    </source>
</evidence>
<evidence type="ECO:0000256" key="9">
    <source>
        <dbReference type="ARBA" id="ARBA00041026"/>
    </source>
</evidence>
<dbReference type="SUPFAM" id="SSF47473">
    <property type="entry name" value="EF-hand"/>
    <property type="match status" value="1"/>
</dbReference>
<comment type="caution">
    <text evidence="15">The sequence shown here is derived from an EMBL/GenBank/DDBJ whole genome shotgun (WGS) entry which is preliminary data.</text>
</comment>
<dbReference type="InterPro" id="IPR002048">
    <property type="entry name" value="EF_hand_dom"/>
</dbReference>
<evidence type="ECO:0000256" key="2">
    <source>
        <dbReference type="ARBA" id="ARBA00004300"/>
    </source>
</evidence>
<dbReference type="AlphaFoldDB" id="A0A5A9NHJ0"/>
<dbReference type="InterPro" id="IPR006594">
    <property type="entry name" value="LisH"/>
</dbReference>
<dbReference type="GO" id="GO:0005509">
    <property type="term" value="F:calcium ion binding"/>
    <property type="evidence" value="ECO:0007669"/>
    <property type="project" value="InterPro"/>
</dbReference>
<gene>
    <name evidence="15" type="ORF">E1301_Tti005789</name>
</gene>
<dbReference type="InterPro" id="IPR018993">
    <property type="entry name" value="FOP_dimerisation-dom_N"/>
</dbReference>
<dbReference type="Proteomes" id="UP000324632">
    <property type="component" value="Chromosome 18"/>
</dbReference>
<dbReference type="PROSITE" id="PS50222">
    <property type="entry name" value="EF_HAND_2"/>
    <property type="match status" value="1"/>
</dbReference>
<protein>
    <recommendedName>
        <fullName evidence="9">Centrosomal protein 43</fullName>
    </recommendedName>
    <alternativeName>
        <fullName evidence="10">FGFR1 oncogene partner</fullName>
    </alternativeName>
</protein>
<keyword evidence="6" id="KW-0970">Cilium biogenesis/degradation</keyword>
<evidence type="ECO:0000256" key="6">
    <source>
        <dbReference type="ARBA" id="ARBA00022794"/>
    </source>
</evidence>
<comment type="subcellular location">
    <subcellularLocation>
        <location evidence="1">Cytoplasm</location>
        <location evidence="1">Cytoskeleton</location>
        <location evidence="1">Cilium basal body</location>
    </subcellularLocation>
    <subcellularLocation>
        <location evidence="2">Cytoplasm</location>
        <location evidence="2">Cytoskeleton</location>
        <location evidence="2">Microtubule organizing center</location>
        <location evidence="2">Centrosome</location>
    </subcellularLocation>
</comment>
<evidence type="ECO:0000256" key="11">
    <source>
        <dbReference type="ARBA" id="ARBA00046076"/>
    </source>
</evidence>
<feature type="compositionally biased region" description="Basic and acidic residues" evidence="13">
    <location>
        <begin position="386"/>
        <end position="397"/>
    </location>
</feature>
<evidence type="ECO:0000313" key="16">
    <source>
        <dbReference type="Proteomes" id="UP000324632"/>
    </source>
</evidence>
<feature type="compositionally biased region" description="Acidic residues" evidence="13">
    <location>
        <begin position="305"/>
        <end position="317"/>
    </location>
</feature>
<keyword evidence="7" id="KW-0206">Cytoskeleton</keyword>
<evidence type="ECO:0000256" key="5">
    <source>
        <dbReference type="ARBA" id="ARBA00022553"/>
    </source>
</evidence>
<evidence type="ECO:0000256" key="4">
    <source>
        <dbReference type="ARBA" id="ARBA00022490"/>
    </source>
</evidence>
<evidence type="ECO:0000256" key="10">
    <source>
        <dbReference type="ARBA" id="ARBA00042293"/>
    </source>
</evidence>
<evidence type="ECO:0000256" key="13">
    <source>
        <dbReference type="SAM" id="MobiDB-lite"/>
    </source>
</evidence>
<comment type="subunit">
    <text evidence="12">Homodimer. Part of a ternary complex that contains CEP350, CEP43 and MAPRE1. Interacts directly with CEP350 and MAPRE1. Interacts with CEP19. Interacts (via N-terminus) with CEP350 (via C-terminus).</text>
</comment>
<name>A0A5A9NHJ0_9TELE</name>
<feature type="compositionally biased region" description="Basic and acidic residues" evidence="13">
    <location>
        <begin position="345"/>
        <end position="359"/>
    </location>
</feature>
<feature type="domain" description="EF-hand" evidence="14">
    <location>
        <begin position="154"/>
        <end position="189"/>
    </location>
</feature>
<dbReference type="PROSITE" id="PS50896">
    <property type="entry name" value="LISH"/>
    <property type="match status" value="1"/>
</dbReference>
<organism evidence="15 16">
    <name type="scientific">Triplophysa tibetana</name>
    <dbReference type="NCBI Taxonomy" id="1572043"/>
    <lineage>
        <taxon>Eukaryota</taxon>
        <taxon>Metazoa</taxon>
        <taxon>Chordata</taxon>
        <taxon>Craniata</taxon>
        <taxon>Vertebrata</taxon>
        <taxon>Euteleostomi</taxon>
        <taxon>Actinopterygii</taxon>
        <taxon>Neopterygii</taxon>
        <taxon>Teleostei</taxon>
        <taxon>Ostariophysi</taxon>
        <taxon>Cypriniformes</taxon>
        <taxon>Nemacheilidae</taxon>
        <taxon>Triplophysa</taxon>
    </lineage>
</organism>
<keyword evidence="16" id="KW-1185">Reference proteome</keyword>
<dbReference type="PANTHER" id="PTHR15431">
    <property type="entry name" value="FGFR1 ONCOGENE PARTNER/LISH DOMAIN-CONTAINING PROTEIN"/>
    <property type="match status" value="1"/>
</dbReference>
<feature type="region of interest" description="Disordered" evidence="13">
    <location>
        <begin position="258"/>
        <end position="422"/>
    </location>
</feature>
<evidence type="ECO:0000256" key="3">
    <source>
        <dbReference type="ARBA" id="ARBA00005385"/>
    </source>
</evidence>
<evidence type="ECO:0000256" key="1">
    <source>
        <dbReference type="ARBA" id="ARBA00004120"/>
    </source>
</evidence>
<dbReference type="InterPro" id="IPR011992">
    <property type="entry name" value="EF-hand-dom_pair"/>
</dbReference>
<keyword evidence="4" id="KW-0963">Cytoplasm</keyword>
<evidence type="ECO:0000313" key="15">
    <source>
        <dbReference type="EMBL" id="KAA0708546.1"/>
    </source>
</evidence>
<evidence type="ECO:0000256" key="7">
    <source>
        <dbReference type="ARBA" id="ARBA00023212"/>
    </source>
</evidence>
<dbReference type="Pfam" id="PF09398">
    <property type="entry name" value="FOP_dimer"/>
    <property type="match status" value="1"/>
</dbReference>
<dbReference type="GO" id="GO:0030030">
    <property type="term" value="P:cell projection organization"/>
    <property type="evidence" value="ECO:0007669"/>
    <property type="project" value="UniProtKB-KW"/>
</dbReference>
<dbReference type="PANTHER" id="PTHR15431:SF9">
    <property type="entry name" value="CENTROSOMAL PROTEIN 43"/>
    <property type="match status" value="1"/>
</dbReference>
<keyword evidence="8" id="KW-0966">Cell projection</keyword>
<dbReference type="EMBL" id="SOYY01000018">
    <property type="protein sequence ID" value="KAA0708546.1"/>
    <property type="molecule type" value="Genomic_DNA"/>
</dbReference>
<sequence>MSATEEDTELRDLLIQNLENSGVLNKIKAELRAAVFLALEEQDKVENKTPLVNENLKKSLNTKDGRLVAGLITDFLQVFNLDFTLAVFQPEINTLNGLETRESLSKELSISESEVNRNTPLLLELVKRSRQKTSIFGEGDKVTEKSFSKELSPSQIADARKKYDSYDKNRSGEIQRDSIVAIFSDLFPHFCRTVLESYVNEELKDKSRDTSTSIDFQDFLGMYKCFFIQCRSVVTNDGSDGLYFSSKTIDDRFVSSSASKAADRRHETPGSLKNIGSVQVSDGSERGPGDGKNASNPLRRTLELGLEDEDEEGDSFFDDPLPKPQKTYGCLSAIGCDKEGDGEDFENRPSPDSEPRRETSGSFSGKALSTDAHLKSAGGSVSADSSQKDPASDKNDEVLYYDDDFNSHRSENSKSEVSIEEEIEEVSIEGPDISDKLNESTQDVSVSQISLGADYMEDVA</sequence>
<evidence type="ECO:0000256" key="12">
    <source>
        <dbReference type="ARBA" id="ARBA00046373"/>
    </source>
</evidence>
<reference evidence="15 16" key="1">
    <citation type="journal article" date="2019" name="Mol. Ecol. Resour.">
        <title>Chromosome-level genome assembly of Triplophysa tibetana, a fish adapted to the harsh high-altitude environment of the Tibetan Plateau.</title>
        <authorList>
            <person name="Yang X."/>
            <person name="Liu H."/>
            <person name="Ma Z."/>
            <person name="Zou Y."/>
            <person name="Zou M."/>
            <person name="Mao Y."/>
            <person name="Li X."/>
            <person name="Wang H."/>
            <person name="Chen T."/>
            <person name="Wang W."/>
            <person name="Yang R."/>
        </authorList>
    </citation>
    <scope>NUCLEOTIDE SEQUENCE [LARGE SCALE GENOMIC DNA]</scope>
    <source>
        <strain evidence="15">TTIB1903HZAU</strain>
        <tissue evidence="15">Muscle</tissue>
    </source>
</reference>
<dbReference type="GO" id="GO:0005813">
    <property type="term" value="C:centrosome"/>
    <property type="evidence" value="ECO:0007669"/>
    <property type="project" value="UniProtKB-SubCell"/>
</dbReference>
<feature type="compositionally biased region" description="Basic and acidic residues" evidence="13">
    <location>
        <begin position="405"/>
        <end position="414"/>
    </location>
</feature>
<dbReference type="Gene3D" id="1.20.960.40">
    <property type="match status" value="1"/>
</dbReference>